<feature type="non-terminal residue" evidence="1">
    <location>
        <position position="94"/>
    </location>
</feature>
<feature type="non-terminal residue" evidence="1">
    <location>
        <position position="1"/>
    </location>
</feature>
<keyword evidence="2" id="KW-1185">Reference proteome</keyword>
<keyword evidence="1" id="KW-0647">Proteasome</keyword>
<comment type="caution">
    <text evidence="1">The sequence shown here is derived from an EMBL/GenBank/DDBJ whole genome shotgun (WGS) entry which is preliminary data.</text>
</comment>
<name>A0ACC1HR37_9FUNG</name>
<sequence>AIRDGVIDAVINYKENCIQSNDNPDTYSTNQPQETFDRRIQFCLKLYADSVKAMRFPENENIEALASAAEARENEAKIVKDLADEDMTDSEDEH</sequence>
<evidence type="ECO:0000313" key="1">
    <source>
        <dbReference type="EMBL" id="KAJ1677573.1"/>
    </source>
</evidence>
<dbReference type="EMBL" id="JAMZIH010002246">
    <property type="protein sequence ID" value="KAJ1677573.1"/>
    <property type="molecule type" value="Genomic_DNA"/>
</dbReference>
<accession>A0ACC1HR37</accession>
<proteinExistence type="predicted"/>
<gene>
    <name evidence="1" type="primary">RPN3_2</name>
    <name evidence="1" type="ORF">EV182_005888</name>
</gene>
<organism evidence="1 2">
    <name type="scientific">Spiromyces aspiralis</name>
    <dbReference type="NCBI Taxonomy" id="68401"/>
    <lineage>
        <taxon>Eukaryota</taxon>
        <taxon>Fungi</taxon>
        <taxon>Fungi incertae sedis</taxon>
        <taxon>Zoopagomycota</taxon>
        <taxon>Kickxellomycotina</taxon>
        <taxon>Kickxellomycetes</taxon>
        <taxon>Kickxellales</taxon>
        <taxon>Kickxellaceae</taxon>
        <taxon>Spiromyces</taxon>
    </lineage>
</organism>
<protein>
    <submittedName>
        <fullName evidence="1">26S proteasome non-ATPase regulatory subunit</fullName>
    </submittedName>
</protein>
<reference evidence="1" key="1">
    <citation type="submission" date="2022-06" db="EMBL/GenBank/DDBJ databases">
        <title>Phylogenomic reconstructions and comparative analyses of Kickxellomycotina fungi.</title>
        <authorList>
            <person name="Reynolds N.K."/>
            <person name="Stajich J.E."/>
            <person name="Barry K."/>
            <person name="Grigoriev I.V."/>
            <person name="Crous P."/>
            <person name="Smith M.E."/>
        </authorList>
    </citation>
    <scope>NUCLEOTIDE SEQUENCE</scope>
    <source>
        <strain evidence="1">RSA 2271</strain>
    </source>
</reference>
<evidence type="ECO:0000313" key="2">
    <source>
        <dbReference type="Proteomes" id="UP001145114"/>
    </source>
</evidence>
<dbReference type="Proteomes" id="UP001145114">
    <property type="component" value="Unassembled WGS sequence"/>
</dbReference>